<comment type="caution">
    <text evidence="1">The sequence shown here is derived from an EMBL/GenBank/DDBJ whole genome shotgun (WGS) entry which is preliminary data.</text>
</comment>
<dbReference type="Proteomes" id="UP001195483">
    <property type="component" value="Unassembled WGS sequence"/>
</dbReference>
<evidence type="ECO:0000313" key="1">
    <source>
        <dbReference type="EMBL" id="KAK3605978.1"/>
    </source>
</evidence>
<keyword evidence="2" id="KW-1185">Reference proteome</keyword>
<name>A0AAE0TA39_9BIVA</name>
<sequence length="104" mass="12800">MRRKWGRTNNDIRFGQQAEWMSTTHPYSELDPIFTSGEVETLYEIFKRFNTLYEIFKRFNTLDEIFKRFNTLDEIFKRFNTLDEIFKRFNTLYELFNASTRLEA</sequence>
<proteinExistence type="predicted"/>
<dbReference type="AlphaFoldDB" id="A0AAE0TA39"/>
<reference evidence="1" key="1">
    <citation type="journal article" date="2021" name="Genome Biol. Evol.">
        <title>A High-Quality Reference Genome for a Parasitic Bivalve with Doubly Uniparental Inheritance (Bivalvia: Unionida).</title>
        <authorList>
            <person name="Smith C.H."/>
        </authorList>
    </citation>
    <scope>NUCLEOTIDE SEQUENCE</scope>
    <source>
        <strain evidence="1">CHS0354</strain>
    </source>
</reference>
<organism evidence="1 2">
    <name type="scientific">Potamilus streckersoni</name>
    <dbReference type="NCBI Taxonomy" id="2493646"/>
    <lineage>
        <taxon>Eukaryota</taxon>
        <taxon>Metazoa</taxon>
        <taxon>Spiralia</taxon>
        <taxon>Lophotrochozoa</taxon>
        <taxon>Mollusca</taxon>
        <taxon>Bivalvia</taxon>
        <taxon>Autobranchia</taxon>
        <taxon>Heteroconchia</taxon>
        <taxon>Palaeoheterodonta</taxon>
        <taxon>Unionida</taxon>
        <taxon>Unionoidea</taxon>
        <taxon>Unionidae</taxon>
        <taxon>Ambleminae</taxon>
        <taxon>Lampsilini</taxon>
        <taxon>Potamilus</taxon>
    </lineage>
</organism>
<accession>A0AAE0TA39</accession>
<reference evidence="1" key="2">
    <citation type="journal article" date="2021" name="Genome Biol. Evol.">
        <title>Developing a high-quality reference genome for a parasitic bivalve with doubly uniparental inheritance (Bivalvia: Unionida).</title>
        <authorList>
            <person name="Smith C.H."/>
        </authorList>
    </citation>
    <scope>NUCLEOTIDE SEQUENCE</scope>
    <source>
        <strain evidence="1">CHS0354</strain>
        <tissue evidence="1">Mantle</tissue>
    </source>
</reference>
<evidence type="ECO:0000313" key="2">
    <source>
        <dbReference type="Proteomes" id="UP001195483"/>
    </source>
</evidence>
<protein>
    <submittedName>
        <fullName evidence="1">Uncharacterized protein</fullName>
    </submittedName>
</protein>
<reference evidence="1" key="3">
    <citation type="submission" date="2023-05" db="EMBL/GenBank/DDBJ databases">
        <authorList>
            <person name="Smith C.H."/>
        </authorList>
    </citation>
    <scope>NUCLEOTIDE SEQUENCE</scope>
    <source>
        <strain evidence="1">CHS0354</strain>
        <tissue evidence="1">Mantle</tissue>
    </source>
</reference>
<dbReference type="EMBL" id="JAEAOA010001198">
    <property type="protein sequence ID" value="KAK3605978.1"/>
    <property type="molecule type" value="Genomic_DNA"/>
</dbReference>
<gene>
    <name evidence="1" type="ORF">CHS0354_019657</name>
</gene>